<feature type="region of interest" description="Disordered" evidence="1">
    <location>
        <begin position="1"/>
        <end position="82"/>
    </location>
</feature>
<gene>
    <name evidence="2" type="ORF">HDA41_001059</name>
</gene>
<reference evidence="2 3" key="1">
    <citation type="submission" date="2020-08" db="EMBL/GenBank/DDBJ databases">
        <title>Sequencing the genomes of 1000 actinobacteria strains.</title>
        <authorList>
            <person name="Klenk H.-P."/>
        </authorList>
    </citation>
    <scope>NUCLEOTIDE SEQUENCE [LARGE SCALE GENOMIC DNA]</scope>
    <source>
        <strain evidence="2 3">DSM 40084</strain>
    </source>
</reference>
<dbReference type="EMBL" id="JACHNE010000001">
    <property type="protein sequence ID" value="MBB5793095.1"/>
    <property type="molecule type" value="Genomic_DNA"/>
</dbReference>
<evidence type="ECO:0000313" key="3">
    <source>
        <dbReference type="Proteomes" id="UP000590647"/>
    </source>
</evidence>
<dbReference type="AlphaFoldDB" id="A0A7W9GZX7"/>
<organism evidence="2 3">
    <name type="scientific">Streptomyces caelestis</name>
    <dbReference type="NCBI Taxonomy" id="36816"/>
    <lineage>
        <taxon>Bacteria</taxon>
        <taxon>Bacillati</taxon>
        <taxon>Actinomycetota</taxon>
        <taxon>Actinomycetes</taxon>
        <taxon>Kitasatosporales</taxon>
        <taxon>Streptomycetaceae</taxon>
        <taxon>Streptomyces</taxon>
    </lineage>
</organism>
<protein>
    <submittedName>
        <fullName evidence="2">Uncharacterized protein</fullName>
    </submittedName>
</protein>
<accession>A0A7W9GZX7</accession>
<feature type="compositionally biased region" description="Low complexity" evidence="1">
    <location>
        <begin position="48"/>
        <end position="65"/>
    </location>
</feature>
<dbReference type="Proteomes" id="UP000590647">
    <property type="component" value="Unassembled WGS sequence"/>
</dbReference>
<feature type="compositionally biased region" description="Pro residues" evidence="1">
    <location>
        <begin position="37"/>
        <end position="47"/>
    </location>
</feature>
<feature type="region of interest" description="Disordered" evidence="1">
    <location>
        <begin position="102"/>
        <end position="126"/>
    </location>
</feature>
<name>A0A7W9GZX7_9ACTN</name>
<proteinExistence type="predicted"/>
<comment type="caution">
    <text evidence="2">The sequence shown here is derived from an EMBL/GenBank/DDBJ whole genome shotgun (WGS) entry which is preliminary data.</text>
</comment>
<evidence type="ECO:0000313" key="2">
    <source>
        <dbReference type="EMBL" id="MBB5793095.1"/>
    </source>
</evidence>
<evidence type="ECO:0000256" key="1">
    <source>
        <dbReference type="SAM" id="MobiDB-lite"/>
    </source>
</evidence>
<sequence>MLTGPQEKVQIADHGFRGPGVGEGEAPHLHAAGAGPGCPPVSDPPGPDAVAPRAGSGPDSAAASGIRPTVTGSHSPLLPSPWTKPCRAGWRACDTEVTAPGIAPAVTPLRTSQGAASRISRRGPSR</sequence>
<keyword evidence="3" id="KW-1185">Reference proteome</keyword>